<name>A0AA39LTT3_9BILA</name>
<dbReference type="AlphaFoldDB" id="A0AA39LTT3"/>
<protein>
    <submittedName>
        <fullName evidence="1">Uncharacterized protein</fullName>
    </submittedName>
</protein>
<dbReference type="EMBL" id="JAUCMV010000003">
    <property type="protein sequence ID" value="KAK0409397.1"/>
    <property type="molecule type" value="Genomic_DNA"/>
</dbReference>
<evidence type="ECO:0000313" key="2">
    <source>
        <dbReference type="Proteomes" id="UP001175271"/>
    </source>
</evidence>
<accession>A0AA39LTT3</accession>
<dbReference type="Proteomes" id="UP001175271">
    <property type="component" value="Unassembled WGS sequence"/>
</dbReference>
<sequence>MEFVPALFIQEVLALVKWPESAPLLLTLWGKVARREAAKKDATLIIDMYRDKKDYFSLRPHNTKETAPDDLCSWASYAIVRIRICSEIRRSFSSKRVPVTSESIDFLQNCLRNNFRPITVDVQNGIPEDRPYLAALLSRISWISELLTRTGNTKLFFKLGLRAIKMTTLEVFYHVSEVEVDHELLDTFVDFIKSKNFRSLCIIIGETNPVPYRSIVEQVAKTLGDKTPKEIGITVDYETWLQLNQKTRFSYNSWAPPRSFSVDLKSFSSHTFMKNHCRAVGRL</sequence>
<reference evidence="1" key="1">
    <citation type="submission" date="2023-06" db="EMBL/GenBank/DDBJ databases">
        <title>Genomic analysis of the entomopathogenic nematode Steinernema hermaphroditum.</title>
        <authorList>
            <person name="Schwarz E.M."/>
            <person name="Heppert J.K."/>
            <person name="Baniya A."/>
            <person name="Schwartz H.T."/>
            <person name="Tan C.-H."/>
            <person name="Antoshechkin I."/>
            <person name="Sternberg P.W."/>
            <person name="Goodrich-Blair H."/>
            <person name="Dillman A.R."/>
        </authorList>
    </citation>
    <scope>NUCLEOTIDE SEQUENCE</scope>
    <source>
        <strain evidence="1">PS9179</strain>
        <tissue evidence="1">Whole animal</tissue>
    </source>
</reference>
<organism evidence="1 2">
    <name type="scientific">Steinernema hermaphroditum</name>
    <dbReference type="NCBI Taxonomy" id="289476"/>
    <lineage>
        <taxon>Eukaryota</taxon>
        <taxon>Metazoa</taxon>
        <taxon>Ecdysozoa</taxon>
        <taxon>Nematoda</taxon>
        <taxon>Chromadorea</taxon>
        <taxon>Rhabditida</taxon>
        <taxon>Tylenchina</taxon>
        <taxon>Panagrolaimomorpha</taxon>
        <taxon>Strongyloidoidea</taxon>
        <taxon>Steinernematidae</taxon>
        <taxon>Steinernema</taxon>
    </lineage>
</organism>
<comment type="caution">
    <text evidence="1">The sequence shown here is derived from an EMBL/GenBank/DDBJ whole genome shotgun (WGS) entry which is preliminary data.</text>
</comment>
<evidence type="ECO:0000313" key="1">
    <source>
        <dbReference type="EMBL" id="KAK0409397.1"/>
    </source>
</evidence>
<proteinExistence type="predicted"/>
<gene>
    <name evidence="1" type="ORF">QR680_004518</name>
</gene>
<keyword evidence="2" id="KW-1185">Reference proteome</keyword>